<dbReference type="EC" id="2.4.1.25" evidence="3"/>
<evidence type="ECO:0000256" key="6">
    <source>
        <dbReference type="ARBA" id="ARBA00023277"/>
    </source>
</evidence>
<protein>
    <recommendedName>
        <fullName evidence="3">4-alpha-glucanotransferase</fullName>
        <ecNumber evidence="3">2.4.1.25</ecNumber>
    </recommendedName>
    <alternativeName>
        <fullName evidence="7">Amylomaltase</fullName>
    </alternativeName>
    <alternativeName>
        <fullName evidence="8">Disproportionating enzyme</fullName>
    </alternativeName>
</protein>
<keyword evidence="4" id="KW-0328">Glycosyltransferase</keyword>
<proteinExistence type="inferred from homology"/>
<dbReference type="Gene3D" id="3.20.20.80">
    <property type="entry name" value="Glycosidases"/>
    <property type="match status" value="1"/>
</dbReference>
<evidence type="ECO:0000256" key="5">
    <source>
        <dbReference type="ARBA" id="ARBA00022679"/>
    </source>
</evidence>
<evidence type="ECO:0000256" key="1">
    <source>
        <dbReference type="ARBA" id="ARBA00000439"/>
    </source>
</evidence>
<sequence>MLRNVTDAWGISDGYHGTDGQWHETPPETRRALRAVLGDSDAAPPAWCVSAGDTARLWSPCVIRLEDGTETGPLDSIPDNLPLGYHDLVPLNGGPVTFLVVAPRRAPDAPDAWGVAAQLYSLRSEGSQGIGDLGDLGALLRWAAPAGAGAVLLSPLHAPSPVLPQQDSPYYPSSRLWWNPLHLRVPGLPEDASGSLIDRNHVWRMKRSALQSWFISSAVGDSWGRWVEAQGEPLRLYSVWCALAERYGNNWREWPEEFRRPDSPAVTDFDREDFDVQFHSWCQWLVSRQLTGAKRSAPDVHLIGDLAVGFDASGADAWRYQDQLALDWRVGAPPDMFTPDGQDWGLPPFNPIALRSQRFQPFVETVRAALRGFAGLRIDHVMGLFRLWWVPPGASPRDGAYVQQPSDVLVGILRLEAHRAGAFLVGEDLGTVGEGVRDTLQASGILGTKVAWFEQDPPTRWPRQCLATLTTHDLPTVAAVWQGRDGDRAMADRLTSLTHAPAGSLAEDVALSMHHLLARSPALLRLATLEDLCASVERPNVPGTVVEHPNWCRRLPVRIEDLDRRPLVRASTQAFREARRD</sequence>
<evidence type="ECO:0000256" key="2">
    <source>
        <dbReference type="ARBA" id="ARBA00005684"/>
    </source>
</evidence>
<evidence type="ECO:0000256" key="3">
    <source>
        <dbReference type="ARBA" id="ARBA00012560"/>
    </source>
</evidence>
<evidence type="ECO:0000256" key="4">
    <source>
        <dbReference type="ARBA" id="ARBA00022676"/>
    </source>
</evidence>
<keyword evidence="6" id="KW-0119">Carbohydrate metabolism</keyword>
<evidence type="ECO:0000256" key="7">
    <source>
        <dbReference type="ARBA" id="ARBA00031423"/>
    </source>
</evidence>
<gene>
    <name evidence="9" type="ORF">UFOPK3954_00069</name>
</gene>
<organism evidence="9">
    <name type="scientific">freshwater metagenome</name>
    <dbReference type="NCBI Taxonomy" id="449393"/>
    <lineage>
        <taxon>unclassified sequences</taxon>
        <taxon>metagenomes</taxon>
        <taxon>ecological metagenomes</taxon>
    </lineage>
</organism>
<dbReference type="GO" id="GO:0005975">
    <property type="term" value="P:carbohydrate metabolic process"/>
    <property type="evidence" value="ECO:0007669"/>
    <property type="project" value="InterPro"/>
</dbReference>
<comment type="catalytic activity">
    <reaction evidence="1">
        <text>Transfers a segment of a (1-&gt;4)-alpha-D-glucan to a new position in an acceptor, which may be glucose or a (1-&gt;4)-alpha-D-glucan.</text>
        <dbReference type="EC" id="2.4.1.25"/>
    </reaction>
</comment>
<dbReference type="Pfam" id="PF02446">
    <property type="entry name" value="Glyco_hydro_77"/>
    <property type="match status" value="1"/>
</dbReference>
<reference evidence="9" key="1">
    <citation type="submission" date="2020-05" db="EMBL/GenBank/DDBJ databases">
        <authorList>
            <person name="Chiriac C."/>
            <person name="Salcher M."/>
            <person name="Ghai R."/>
            <person name="Kavagutti S V."/>
        </authorList>
    </citation>
    <scope>NUCLEOTIDE SEQUENCE</scope>
</reference>
<accession>A0A6J7LZB9</accession>
<dbReference type="GO" id="GO:0004134">
    <property type="term" value="F:4-alpha-glucanotransferase activity"/>
    <property type="evidence" value="ECO:0007669"/>
    <property type="project" value="UniProtKB-EC"/>
</dbReference>
<dbReference type="EMBL" id="CAFBON010000003">
    <property type="protein sequence ID" value="CAB4973368.1"/>
    <property type="molecule type" value="Genomic_DNA"/>
</dbReference>
<evidence type="ECO:0000256" key="8">
    <source>
        <dbReference type="ARBA" id="ARBA00031501"/>
    </source>
</evidence>
<dbReference type="SUPFAM" id="SSF51445">
    <property type="entry name" value="(Trans)glycosidases"/>
    <property type="match status" value="1"/>
</dbReference>
<name>A0A6J7LZB9_9ZZZZ</name>
<evidence type="ECO:0000313" key="9">
    <source>
        <dbReference type="EMBL" id="CAB4973368.1"/>
    </source>
</evidence>
<comment type="similarity">
    <text evidence="2">Belongs to the disproportionating enzyme family.</text>
</comment>
<dbReference type="InterPro" id="IPR017853">
    <property type="entry name" value="GH"/>
</dbReference>
<dbReference type="PANTHER" id="PTHR32438">
    <property type="entry name" value="4-ALPHA-GLUCANOTRANSFERASE DPE1, CHLOROPLASTIC/AMYLOPLASTIC"/>
    <property type="match status" value="1"/>
</dbReference>
<keyword evidence="5" id="KW-0808">Transferase</keyword>
<dbReference type="AlphaFoldDB" id="A0A6J7LZB9"/>
<dbReference type="InterPro" id="IPR003385">
    <property type="entry name" value="Glyco_hydro_77"/>
</dbReference>
<dbReference type="PANTHER" id="PTHR32438:SF5">
    <property type="entry name" value="4-ALPHA-GLUCANOTRANSFERASE DPE1, CHLOROPLASTIC_AMYLOPLASTIC"/>
    <property type="match status" value="1"/>
</dbReference>